<feature type="region of interest" description="Disordered" evidence="1">
    <location>
        <begin position="471"/>
        <end position="505"/>
    </location>
</feature>
<sequence length="505" mass="48654">SGSDVSALLTSWGTWQAAMSRPSRRPLVVEALVGSLGPPEVGAVLVDLSAGPGFFSLAAAARGHRVVAFESSARSIEAFSAAVLYNGFQDRVRLYNVSLGAAPATLCLRARGAEGAAAAGAEGAGAAGGGAGAGAAEGAVAAAAVEPEANDAEAAARRRGYGDPALHSLPQAECGAMTVRQTLAHMLMGGAEATAGGAAAAHRVAPVAAAAGATGALGGNATAAAFAPSAAPLDGAGGLAFRVGALRLSAAGWEGWVLEGAEPWLALHRPGVVLLEYAPALVARSGYPGGGVRLLSRLHELGYVHMAHAGYVCDERWVNISRALRAGGTALGEHAAAAAAAAEHGAAAAAAAERGGSGAAGEHGAAAGAGGGGAGGGPLPRQPTWCKLKPELFELLTERAHPEVAENVLLIHHTHNSVRGEPAPPASVAQQQQHGSAGQADPAAATGGAAASAAALAQAGSLAAVAAASGGSAAASGAKGAPRAGGSTSASSAAQEAAAVSEGPN</sequence>
<dbReference type="Gene3D" id="3.40.50.150">
    <property type="entry name" value="Vaccinia Virus protein VP39"/>
    <property type="match status" value="1"/>
</dbReference>
<gene>
    <name evidence="2" type="ORF">TSOC_014706</name>
</gene>
<accession>A0A2J7ZGW0</accession>
<dbReference type="OrthoDB" id="411251at2759"/>
<dbReference type="Proteomes" id="UP000236333">
    <property type="component" value="Unassembled WGS sequence"/>
</dbReference>
<protein>
    <submittedName>
        <fullName evidence="2">Uncharacterized protein</fullName>
    </submittedName>
</protein>
<evidence type="ECO:0000313" key="3">
    <source>
        <dbReference type="Proteomes" id="UP000236333"/>
    </source>
</evidence>
<proteinExistence type="predicted"/>
<feature type="region of interest" description="Disordered" evidence="1">
    <location>
        <begin position="356"/>
        <end position="382"/>
    </location>
</feature>
<dbReference type="InterPro" id="IPR029063">
    <property type="entry name" value="SAM-dependent_MTases_sf"/>
</dbReference>
<comment type="caution">
    <text evidence="2">The sequence shown here is derived from an EMBL/GenBank/DDBJ whole genome shotgun (WGS) entry which is preliminary data.</text>
</comment>
<feature type="non-terminal residue" evidence="2">
    <location>
        <position position="1"/>
    </location>
</feature>
<evidence type="ECO:0000256" key="1">
    <source>
        <dbReference type="SAM" id="MobiDB-lite"/>
    </source>
</evidence>
<keyword evidence="3" id="KW-1185">Reference proteome</keyword>
<evidence type="ECO:0000313" key="2">
    <source>
        <dbReference type="EMBL" id="PNG99511.1"/>
    </source>
</evidence>
<feature type="region of interest" description="Disordered" evidence="1">
    <location>
        <begin position="417"/>
        <end position="444"/>
    </location>
</feature>
<dbReference type="EMBL" id="PGGS01002721">
    <property type="protein sequence ID" value="PNG99511.1"/>
    <property type="molecule type" value="Genomic_DNA"/>
</dbReference>
<feature type="non-terminal residue" evidence="2">
    <location>
        <position position="505"/>
    </location>
</feature>
<dbReference type="AlphaFoldDB" id="A0A2J7ZGW0"/>
<feature type="compositionally biased region" description="Low complexity" evidence="1">
    <location>
        <begin position="426"/>
        <end position="444"/>
    </location>
</feature>
<reference evidence="2 3" key="1">
    <citation type="journal article" date="2017" name="Mol. Biol. Evol.">
        <title>The 4-celled Tetrabaena socialis nuclear genome reveals the essential components for genetic control of cell number at the origin of multicellularity in the volvocine lineage.</title>
        <authorList>
            <person name="Featherston J."/>
            <person name="Arakaki Y."/>
            <person name="Hanschen E.R."/>
            <person name="Ferris P.J."/>
            <person name="Michod R.E."/>
            <person name="Olson B.J.S.C."/>
            <person name="Nozaki H."/>
            <person name="Durand P.M."/>
        </authorList>
    </citation>
    <scope>NUCLEOTIDE SEQUENCE [LARGE SCALE GENOMIC DNA]</scope>
    <source>
        <strain evidence="2 3">NIES-571</strain>
    </source>
</reference>
<name>A0A2J7ZGW0_9CHLO</name>
<organism evidence="2 3">
    <name type="scientific">Tetrabaena socialis</name>
    <dbReference type="NCBI Taxonomy" id="47790"/>
    <lineage>
        <taxon>Eukaryota</taxon>
        <taxon>Viridiplantae</taxon>
        <taxon>Chlorophyta</taxon>
        <taxon>core chlorophytes</taxon>
        <taxon>Chlorophyceae</taxon>
        <taxon>CS clade</taxon>
        <taxon>Chlamydomonadales</taxon>
        <taxon>Tetrabaenaceae</taxon>
        <taxon>Tetrabaena</taxon>
    </lineage>
</organism>
<feature type="compositionally biased region" description="Gly residues" evidence="1">
    <location>
        <begin position="356"/>
        <end position="378"/>
    </location>
</feature>
<dbReference type="SUPFAM" id="SSF53335">
    <property type="entry name" value="S-adenosyl-L-methionine-dependent methyltransferases"/>
    <property type="match status" value="1"/>
</dbReference>